<gene>
    <name evidence="2" type="ORF">J2X15_002567</name>
</gene>
<evidence type="ECO:0000313" key="3">
    <source>
        <dbReference type="Proteomes" id="UP001268089"/>
    </source>
</evidence>
<accession>A0ABU1ZNZ9</accession>
<sequence>MHTPTARALGAFVMFTFFSTMLGAKPPGDYPHLYENTAASATQEARMVLRGHVDGLFAIPRTRQVVAAAGGYLWKFSAQGELQDSLREPSDLFTSGVAFTPLYYIDWVFTGDRQRKAYGPALNGNALSPAALRATLNKADVVEFGNTDTTAWAYIWKAGKAQIMDITAHREQVDDYCNQRTHSAEALRWKATCLNEYKTRPQAWQEVEPEQFQGYDDSPPPRATVVDFDRRKYHLEEGIGGQLFGATIGLALKAWGVPGSLPGRYWFGDAYTQLHVGKEVIKFKAFVANENGYRFADMRWWDPAPTVPGASPWFTQHMRTYMSRSGESALLPFYEKDIGLYVVRPKGTGQPAAAQGLMPEWRPVFEGPKANGAAVTGMVEFAGQTPATPPAHYWLRTPKFKHFADQGPTVDVVALWPSLRQVPTALVVQWDKSYDEETTVLRVTLDTEETTIAFNTLRTNKVQTTPLELVVKVPDISGPMDGMQVVLKSGSTALPLTKARFAYVMKPPVEKVSDHALRGVLQTATAAAKVPGAAGLPAFLKQAQTFAQDKEHAEALAPNVTAAYAELINDYNGQKDFQAAGMLVRHYLKEVHPHIGHYSKDPGQPYNITVIASQTLAIYSQLLPQDKDLVPAVMATLIGPKFDPAKQTNGTLMYNLACHYAVAGDKPHMLESITAARRLGKPPSQFMADTDFEKYWKDAEFLKVLAATQPEN</sequence>
<name>A0ABU1ZNZ9_9BURK</name>
<keyword evidence="3" id="KW-1185">Reference proteome</keyword>
<dbReference type="Proteomes" id="UP001268089">
    <property type="component" value="Unassembled WGS sequence"/>
</dbReference>
<reference evidence="2 3" key="1">
    <citation type="submission" date="2023-07" db="EMBL/GenBank/DDBJ databases">
        <title>Sorghum-associated microbial communities from plants grown in Nebraska, USA.</title>
        <authorList>
            <person name="Schachtman D."/>
        </authorList>
    </citation>
    <scope>NUCLEOTIDE SEQUENCE [LARGE SCALE GENOMIC DNA]</scope>
    <source>
        <strain evidence="2 3">BE308</strain>
    </source>
</reference>
<feature type="chain" id="PRO_5045332088" description="DUF3857 domain-containing protein" evidence="1">
    <location>
        <begin position="25"/>
        <end position="712"/>
    </location>
</feature>
<dbReference type="EMBL" id="JAVDXO010000005">
    <property type="protein sequence ID" value="MDR7307280.1"/>
    <property type="molecule type" value="Genomic_DNA"/>
</dbReference>
<keyword evidence="1" id="KW-0732">Signal</keyword>
<evidence type="ECO:0000313" key="2">
    <source>
        <dbReference type="EMBL" id="MDR7307280.1"/>
    </source>
</evidence>
<feature type="signal peptide" evidence="1">
    <location>
        <begin position="1"/>
        <end position="24"/>
    </location>
</feature>
<protein>
    <recommendedName>
        <fullName evidence="4">DUF3857 domain-containing protein</fullName>
    </recommendedName>
</protein>
<organism evidence="2 3">
    <name type="scientific">Rhodoferax saidenbachensis</name>
    <dbReference type="NCBI Taxonomy" id="1484693"/>
    <lineage>
        <taxon>Bacteria</taxon>
        <taxon>Pseudomonadati</taxon>
        <taxon>Pseudomonadota</taxon>
        <taxon>Betaproteobacteria</taxon>
        <taxon>Burkholderiales</taxon>
        <taxon>Comamonadaceae</taxon>
        <taxon>Rhodoferax</taxon>
    </lineage>
</organism>
<dbReference type="NCBIfam" id="NF047558">
    <property type="entry name" value="TPR_END_plus"/>
    <property type="match status" value="1"/>
</dbReference>
<comment type="caution">
    <text evidence="2">The sequence shown here is derived from an EMBL/GenBank/DDBJ whole genome shotgun (WGS) entry which is preliminary data.</text>
</comment>
<evidence type="ECO:0008006" key="4">
    <source>
        <dbReference type="Google" id="ProtNLM"/>
    </source>
</evidence>
<dbReference type="RefSeq" id="WP_310343419.1">
    <property type="nucleotide sequence ID" value="NZ_JAVDXO010000005.1"/>
</dbReference>
<evidence type="ECO:0000256" key="1">
    <source>
        <dbReference type="SAM" id="SignalP"/>
    </source>
</evidence>
<proteinExistence type="predicted"/>